<gene>
    <name evidence="1" type="ORF">F506_16205</name>
</gene>
<name>A0ABN4HYU9_9BURK</name>
<evidence type="ECO:0000313" key="2">
    <source>
        <dbReference type="Proteomes" id="UP000063429"/>
    </source>
</evidence>
<evidence type="ECO:0000313" key="1">
    <source>
        <dbReference type="EMBL" id="AKZ63995.1"/>
    </source>
</evidence>
<organism evidence="1 2">
    <name type="scientific">Herbaspirillum hiltneri N3</name>
    <dbReference type="NCBI Taxonomy" id="1262470"/>
    <lineage>
        <taxon>Bacteria</taxon>
        <taxon>Pseudomonadati</taxon>
        <taxon>Pseudomonadota</taxon>
        <taxon>Betaproteobacteria</taxon>
        <taxon>Burkholderiales</taxon>
        <taxon>Oxalobacteraceae</taxon>
        <taxon>Herbaspirillum</taxon>
    </lineage>
</organism>
<proteinExistence type="predicted"/>
<keyword evidence="2" id="KW-1185">Reference proteome</keyword>
<sequence length="63" mass="7182">MAIGIRYVENNKWKEIGALRMSINGEISGPMATSMQKIRHDSRAISFVIGMIKQLDRIDTLIY</sequence>
<dbReference type="EMBL" id="CP011409">
    <property type="protein sequence ID" value="AKZ63995.1"/>
    <property type="molecule type" value="Genomic_DNA"/>
</dbReference>
<protein>
    <submittedName>
        <fullName evidence="1">Uncharacterized protein</fullName>
    </submittedName>
</protein>
<dbReference type="Proteomes" id="UP000063429">
    <property type="component" value="Chromosome"/>
</dbReference>
<accession>A0ABN4HYU9</accession>
<reference evidence="2" key="1">
    <citation type="journal article" date="2015" name="Genome Announc.">
        <title>Complete Genome Sequence of Herbaspirillum hiltneri N3 (DSM 17495), Isolated from Surface-Sterilized Wheat Roots.</title>
        <authorList>
            <person name="Guizelini D."/>
            <person name="Saizaki P.M."/>
            <person name="Coimbra N.A."/>
            <person name="Weiss V.A."/>
            <person name="Faoro H."/>
            <person name="Sfeir M.Z."/>
            <person name="Baura V.A."/>
            <person name="Monteiro R.A."/>
            <person name="Chubatsu L.S."/>
            <person name="Souza E.M."/>
            <person name="Cruz L.M."/>
            <person name="Pedrosa F.O."/>
            <person name="Raittz R.T."/>
            <person name="Marchaukoski J.N."/>
            <person name="Steffens M.B."/>
        </authorList>
    </citation>
    <scope>NUCLEOTIDE SEQUENCE [LARGE SCALE GENOMIC DNA]</scope>
    <source>
        <strain evidence="2">N3</strain>
    </source>
</reference>